<dbReference type="InterPro" id="IPR006938">
    <property type="entry name" value="DUF624"/>
</dbReference>
<feature type="transmembrane region" description="Helical" evidence="1">
    <location>
        <begin position="146"/>
        <end position="164"/>
    </location>
</feature>
<evidence type="ECO:0008006" key="4">
    <source>
        <dbReference type="Google" id="ProtNLM"/>
    </source>
</evidence>
<dbReference type="RefSeq" id="WP_066339972.1">
    <property type="nucleotide sequence ID" value="NZ_LWSG01000045.1"/>
</dbReference>
<evidence type="ECO:0000256" key="1">
    <source>
        <dbReference type="SAM" id="Phobius"/>
    </source>
</evidence>
<evidence type="ECO:0000313" key="3">
    <source>
        <dbReference type="Proteomes" id="UP000078534"/>
    </source>
</evidence>
<dbReference type="AlphaFoldDB" id="A0A179SLK7"/>
<keyword evidence="1" id="KW-0472">Membrane</keyword>
<feature type="transmembrane region" description="Helical" evidence="1">
    <location>
        <begin position="20"/>
        <end position="46"/>
    </location>
</feature>
<proteinExistence type="predicted"/>
<organism evidence="2 3">
    <name type="scientific">Metabacillus litoralis</name>
    <dbReference type="NCBI Taxonomy" id="152268"/>
    <lineage>
        <taxon>Bacteria</taxon>
        <taxon>Bacillati</taxon>
        <taxon>Bacillota</taxon>
        <taxon>Bacilli</taxon>
        <taxon>Bacillales</taxon>
        <taxon>Bacillaceae</taxon>
        <taxon>Metabacillus</taxon>
    </lineage>
</organism>
<name>A0A179SLK7_9BACI</name>
<sequence>MGKMAERLNDMCIRILQLVYINLLWVVFTLLGLVLVGIGPATLAMFTVLRQWIRGNTDIPIFPTFWDTYRKGFKEGAVIGVFYIIVGWILYIDLLYVQSFFLRALLFVVSFAYIVSLCYIFPIIAHYDWKSIVLKVKCSVVFGISYLQYTLLLLIVLALVYFILFMYPGVLTFFGISIGCYIIMWLTNQVFTRIELQAGVQEGKSRLESK</sequence>
<evidence type="ECO:0000313" key="2">
    <source>
        <dbReference type="EMBL" id="OAS82516.1"/>
    </source>
</evidence>
<dbReference type="STRING" id="152268.A6K24_12775"/>
<protein>
    <recommendedName>
        <fullName evidence="4">DUF624 domain-containing protein</fullName>
    </recommendedName>
</protein>
<keyword evidence="3" id="KW-1185">Reference proteome</keyword>
<dbReference type="EMBL" id="LWSG01000045">
    <property type="protein sequence ID" value="OAS82516.1"/>
    <property type="molecule type" value="Genomic_DNA"/>
</dbReference>
<feature type="transmembrane region" description="Helical" evidence="1">
    <location>
        <begin position="170"/>
        <end position="187"/>
    </location>
</feature>
<keyword evidence="1" id="KW-1133">Transmembrane helix</keyword>
<feature type="transmembrane region" description="Helical" evidence="1">
    <location>
        <begin position="76"/>
        <end position="94"/>
    </location>
</feature>
<gene>
    <name evidence="2" type="ORF">A6K24_12775</name>
</gene>
<comment type="caution">
    <text evidence="2">The sequence shown here is derived from an EMBL/GenBank/DDBJ whole genome shotgun (WGS) entry which is preliminary data.</text>
</comment>
<reference evidence="3" key="1">
    <citation type="submission" date="2016-04" db="EMBL/GenBank/DDBJ databases">
        <authorList>
            <person name="Lyu Z."/>
            <person name="Lyu W."/>
        </authorList>
    </citation>
    <scope>NUCLEOTIDE SEQUENCE [LARGE SCALE GENOMIC DNA]</scope>
    <source>
        <strain evidence="3">C44</strain>
    </source>
</reference>
<dbReference type="OrthoDB" id="2182676at2"/>
<dbReference type="Pfam" id="PF04854">
    <property type="entry name" value="DUF624"/>
    <property type="match status" value="1"/>
</dbReference>
<dbReference type="Proteomes" id="UP000078534">
    <property type="component" value="Unassembled WGS sequence"/>
</dbReference>
<keyword evidence="1" id="KW-0812">Transmembrane</keyword>
<accession>A0A179SLK7</accession>
<feature type="transmembrane region" description="Helical" evidence="1">
    <location>
        <begin position="100"/>
        <end position="125"/>
    </location>
</feature>